<gene>
    <name evidence="1" type="ORF">GQF42_43445</name>
</gene>
<evidence type="ECO:0000313" key="1">
    <source>
        <dbReference type="EMBL" id="QHA09153.1"/>
    </source>
</evidence>
<evidence type="ECO:0000313" key="2">
    <source>
        <dbReference type="Proteomes" id="UP000436138"/>
    </source>
</evidence>
<dbReference type="AlphaFoldDB" id="A0A6I6N8C1"/>
<dbReference type="Proteomes" id="UP000436138">
    <property type="component" value="Chromosome"/>
</dbReference>
<keyword evidence="2" id="KW-1185">Reference proteome</keyword>
<name>A0A6I6N8C1_9ACTN</name>
<dbReference type="EMBL" id="CP047020">
    <property type="protein sequence ID" value="QHA09153.1"/>
    <property type="molecule type" value="Genomic_DNA"/>
</dbReference>
<sequence length="100" mass="11093">MAGGMGWRSHLRLPDGPDNVPDFPFIKALDDPRAIGAKPDGSADPLAVLEHLTQGDKPWVRPAHFDRLYRLLLAELHAADGLDWSRACVDTSRIRAKRRG</sequence>
<organism evidence="1 2">
    <name type="scientific">Streptomyces broussonetiae</name>
    <dbReference type="NCBI Taxonomy" id="2686304"/>
    <lineage>
        <taxon>Bacteria</taxon>
        <taxon>Bacillati</taxon>
        <taxon>Actinomycetota</taxon>
        <taxon>Actinomycetes</taxon>
        <taxon>Kitasatosporales</taxon>
        <taxon>Streptomycetaceae</taxon>
        <taxon>Streptomyces</taxon>
    </lineage>
</organism>
<reference evidence="1 2" key="1">
    <citation type="submission" date="2019-12" db="EMBL/GenBank/DDBJ databases">
        <title>Streptomyces sp. strain T44 isolated from rhizosphere soil of Broussonetia papyrifera.</title>
        <authorList>
            <person name="Mo P."/>
        </authorList>
    </citation>
    <scope>NUCLEOTIDE SEQUENCE [LARGE SCALE GENOMIC DNA]</scope>
    <source>
        <strain evidence="1 2">T44</strain>
    </source>
</reference>
<accession>A0A6I6N8C1</accession>
<proteinExistence type="predicted"/>
<protein>
    <submittedName>
        <fullName evidence="1">Uncharacterized protein</fullName>
    </submittedName>
</protein>
<dbReference type="KEGG" id="sbro:GQF42_43445"/>